<gene>
    <name evidence="1" type="ORF">SAMN02745746_03096</name>
</gene>
<dbReference type="AlphaFoldDB" id="A0A1Y6C8M8"/>
<dbReference type="SUPFAM" id="SSF58104">
    <property type="entry name" value="Methyl-accepting chemotaxis protein (MCP) signaling domain"/>
    <property type="match status" value="1"/>
</dbReference>
<proteinExistence type="predicted"/>
<evidence type="ECO:0000313" key="1">
    <source>
        <dbReference type="EMBL" id="SMF41582.1"/>
    </source>
</evidence>
<organism evidence="1 2">
    <name type="scientific">Pseudogulbenkiania subflava DSM 22618</name>
    <dbReference type="NCBI Taxonomy" id="1123014"/>
    <lineage>
        <taxon>Bacteria</taxon>
        <taxon>Pseudomonadati</taxon>
        <taxon>Pseudomonadota</taxon>
        <taxon>Betaproteobacteria</taxon>
        <taxon>Neisseriales</taxon>
        <taxon>Chromobacteriaceae</taxon>
        <taxon>Pseudogulbenkiania</taxon>
    </lineage>
</organism>
<sequence length="65" mass="6919">MSLVQNISDSIVEQSSASQTIAQKVKQIAQMAEGNSAAASSSASVVLDLQRQSKRILATVSHYRV</sequence>
<name>A0A1Y6C8M8_9NEIS</name>
<reference evidence="2" key="1">
    <citation type="submission" date="2017-04" db="EMBL/GenBank/DDBJ databases">
        <authorList>
            <person name="Varghese N."/>
            <person name="Submissions S."/>
        </authorList>
    </citation>
    <scope>NUCLEOTIDE SEQUENCE [LARGE SCALE GENOMIC DNA]</scope>
    <source>
        <strain evidence="2">DSM 22618</strain>
    </source>
</reference>
<accession>A0A1Y6C8M8</accession>
<dbReference type="Gene3D" id="1.10.287.950">
    <property type="entry name" value="Methyl-accepting chemotaxis protein"/>
    <property type="match status" value="1"/>
</dbReference>
<protein>
    <submittedName>
        <fullName evidence="1">Methyl-accepting chemotaxis protein</fullName>
    </submittedName>
</protein>
<keyword evidence="2" id="KW-1185">Reference proteome</keyword>
<dbReference type="STRING" id="1123014.SAMN02745746_03096"/>
<evidence type="ECO:0000313" key="2">
    <source>
        <dbReference type="Proteomes" id="UP000192920"/>
    </source>
</evidence>
<dbReference type="RefSeq" id="WP_085277222.1">
    <property type="nucleotide sequence ID" value="NZ_FXAG01000019.1"/>
</dbReference>
<dbReference type="Proteomes" id="UP000192920">
    <property type="component" value="Unassembled WGS sequence"/>
</dbReference>
<dbReference type="EMBL" id="FXAG01000019">
    <property type="protein sequence ID" value="SMF41582.1"/>
    <property type="molecule type" value="Genomic_DNA"/>
</dbReference>